<feature type="compositionally biased region" description="Acidic residues" evidence="1">
    <location>
        <begin position="896"/>
        <end position="907"/>
    </location>
</feature>
<dbReference type="PANTHER" id="PTHR40446:SF2">
    <property type="entry name" value="N-ACETYLGLUCOSAMINE-1-PHOSPHODIESTER ALPHA-N-ACETYLGLUCOSAMINIDASE"/>
    <property type="match status" value="1"/>
</dbReference>
<dbReference type="SUPFAM" id="SSF55383">
    <property type="entry name" value="Copper amine oxidase, domain N"/>
    <property type="match status" value="2"/>
</dbReference>
<dbReference type="Gene3D" id="2.60.120.430">
    <property type="entry name" value="Galactose-binding lectin"/>
    <property type="match status" value="1"/>
</dbReference>
<dbReference type="Proteomes" id="UP000199287">
    <property type="component" value="Unassembled WGS sequence"/>
</dbReference>
<dbReference type="Gene3D" id="3.30.457.10">
    <property type="entry name" value="Copper amine oxidase-like, N-terminal domain"/>
    <property type="match status" value="2"/>
</dbReference>
<dbReference type="InterPro" id="IPR036582">
    <property type="entry name" value="Mao_N_sf"/>
</dbReference>
<evidence type="ECO:0000259" key="3">
    <source>
        <dbReference type="Pfam" id="PF09992"/>
    </source>
</evidence>
<dbReference type="InterPro" id="IPR012854">
    <property type="entry name" value="Cu_amine_oxidase-like_N"/>
</dbReference>
<dbReference type="STRING" id="69895.SAMN05192551_10643"/>
<dbReference type="AlphaFoldDB" id="A0A1I3F8H2"/>
<dbReference type="OrthoDB" id="9809781at2"/>
<evidence type="ECO:0000313" key="5">
    <source>
        <dbReference type="Proteomes" id="UP000199287"/>
    </source>
</evidence>
<organism evidence="4 5">
    <name type="scientific">Tindallia magadiensis</name>
    <dbReference type="NCBI Taxonomy" id="69895"/>
    <lineage>
        <taxon>Bacteria</taxon>
        <taxon>Bacillati</taxon>
        <taxon>Bacillota</taxon>
        <taxon>Clostridia</taxon>
        <taxon>Peptostreptococcales</taxon>
        <taxon>Tindalliaceae</taxon>
        <taxon>Tindallia</taxon>
    </lineage>
</organism>
<keyword evidence="5" id="KW-1185">Reference proteome</keyword>
<feature type="region of interest" description="Disordered" evidence="1">
    <location>
        <begin position="894"/>
        <end position="914"/>
    </location>
</feature>
<feature type="domain" description="Phosphodiester glycosidase" evidence="3">
    <location>
        <begin position="204"/>
        <end position="379"/>
    </location>
</feature>
<evidence type="ECO:0000313" key="4">
    <source>
        <dbReference type="EMBL" id="SFI07487.1"/>
    </source>
</evidence>
<proteinExistence type="predicted"/>
<name>A0A1I3F8H2_9FIRM</name>
<dbReference type="Pfam" id="PF07833">
    <property type="entry name" value="Cu_amine_oxidN1"/>
    <property type="match status" value="1"/>
</dbReference>
<protein>
    <submittedName>
        <fullName evidence="4">Copper amine oxidase N-terminal domain-containing protein</fullName>
    </submittedName>
</protein>
<dbReference type="InterPro" id="IPR018711">
    <property type="entry name" value="NAGPA"/>
</dbReference>
<reference evidence="5" key="1">
    <citation type="submission" date="2016-10" db="EMBL/GenBank/DDBJ databases">
        <authorList>
            <person name="Varghese N."/>
            <person name="Submissions S."/>
        </authorList>
    </citation>
    <scope>NUCLEOTIDE SEQUENCE [LARGE SCALE GENOMIC DNA]</scope>
    <source>
        <strain evidence="5">Z-7934</strain>
    </source>
</reference>
<feature type="domain" description="Copper amine oxidase-like N-terminal" evidence="2">
    <location>
        <begin position="931"/>
        <end position="1039"/>
    </location>
</feature>
<sequence>MKAWKKVLLTASVTGVLLINSLMQPVFASGYLYEDRQKSNIGSGVTHERVLRFGENGWLHMNVVTIDLKNDKNEIDLLQSSQGVAHKETLSQMLTQKENPIAAINTDFFYVTNPDSPLGIMVRDGQVVSSPVTVKPFAALGITKDRKAMIDTWQNHMYISSERGGIFSVKAYNKITWNYHQTTIMDRNWGERSPGASDEYPDLVEIVVKDGQVQEVRRGLPAVTIPENGYVLLASGQEGNELYEAIKPGEKLTFHPQMIPSLEGIELAVGGGTPLVRNGQIASFTEPVTGNHPRTAVGIDNSGSTLIMVTVDGRHTSYRGVNGEVLARLMIEMGSFNALLMDGGGSTTMMVRSPGDAKAALANTPSDGGQRRIINALAVSSASNGYDDLGGIVLEASQDVIFKSNGIALEIKGYDEAYRPVAVDVNQADFRILEGEGRVESGKLIPDASGELVVEATYRGKKSQMDFRVIDELAAIQIHTPSYYMNRNDEIELRVEGISPDGYRAPLSFEQVRWEDSNQLGSFERSVYKSADRNGVTVLKASYNGHSAAIPMAVGSQDTKLPAFREYNPGFLGYPEQVTGNVSIAEKGKTNNHSIQLDYDLTGSVETTAAYITFGNDYVLPSGTSEIGVWVHAEETAPHWIRAQVQDGNGTNHTVDLKQGIDWMGWEYVSGSLPRDLRAPLTLHRLYVVEPDPFFKTSGTLLFDGMEAIAPLSLPTLTAEEAGGQLRDRRNRSIENADKKYAITSDLQVISGGSTVISKDQSFTSAEESDTMFLKLDAHQQGIRQTNYQQWPWLKNKLTSATAKNIVILMNGPIWGPEGFKDELEAKLLNDQLVSLVDSGKNVFVFYSQGSRGTEIREGVRYVGLGKSSEHLMNLYLESKELFYKASDDTSIEIPNEQEEKNEDAEDNKENTDDTERTVVFWVGQNYYIADNERVNLDAAPYINEDRLMVPVAHVSRALGIPRENVGWDSEKSMAIIETLEGHILQMSIGSSKLYIDGNSIEMGSEAEIRNDRTFVPISRFARAMNVDYTWNSDRQTVSF</sequence>
<dbReference type="EMBL" id="FOQA01000006">
    <property type="protein sequence ID" value="SFI07487.1"/>
    <property type="molecule type" value="Genomic_DNA"/>
</dbReference>
<evidence type="ECO:0000259" key="2">
    <source>
        <dbReference type="Pfam" id="PF07833"/>
    </source>
</evidence>
<dbReference type="Pfam" id="PF09992">
    <property type="entry name" value="NAGPA"/>
    <property type="match status" value="1"/>
</dbReference>
<gene>
    <name evidence="4" type="ORF">SAMN05192551_10643</name>
</gene>
<dbReference type="PANTHER" id="PTHR40446">
    <property type="entry name" value="N-ACETYLGLUCOSAMINE-1-PHOSPHODIESTER ALPHA-N-ACETYLGLUCOSAMINIDASE"/>
    <property type="match status" value="1"/>
</dbReference>
<accession>A0A1I3F8H2</accession>
<dbReference type="RefSeq" id="WP_093372354.1">
    <property type="nucleotide sequence ID" value="NZ_FOQA01000006.1"/>
</dbReference>
<evidence type="ECO:0000256" key="1">
    <source>
        <dbReference type="SAM" id="MobiDB-lite"/>
    </source>
</evidence>